<evidence type="ECO:0000313" key="2">
    <source>
        <dbReference type="EMBL" id="GEU61612.1"/>
    </source>
</evidence>
<dbReference type="AlphaFoldDB" id="A0A6L2LMA2"/>
<protein>
    <recommendedName>
        <fullName evidence="3">Gag-Pol polyprotein</fullName>
    </recommendedName>
</protein>
<organism evidence="2">
    <name type="scientific">Tanacetum cinerariifolium</name>
    <name type="common">Dalmatian daisy</name>
    <name type="synonym">Chrysanthemum cinerariifolium</name>
    <dbReference type="NCBI Taxonomy" id="118510"/>
    <lineage>
        <taxon>Eukaryota</taxon>
        <taxon>Viridiplantae</taxon>
        <taxon>Streptophyta</taxon>
        <taxon>Embryophyta</taxon>
        <taxon>Tracheophyta</taxon>
        <taxon>Spermatophyta</taxon>
        <taxon>Magnoliopsida</taxon>
        <taxon>eudicotyledons</taxon>
        <taxon>Gunneridae</taxon>
        <taxon>Pentapetalae</taxon>
        <taxon>asterids</taxon>
        <taxon>campanulids</taxon>
        <taxon>Asterales</taxon>
        <taxon>Asteraceae</taxon>
        <taxon>Asteroideae</taxon>
        <taxon>Anthemideae</taxon>
        <taxon>Anthemidinae</taxon>
        <taxon>Tanacetum</taxon>
    </lineage>
</organism>
<evidence type="ECO:0000256" key="1">
    <source>
        <dbReference type="SAM" id="MobiDB-lite"/>
    </source>
</evidence>
<dbReference type="Pfam" id="PF14223">
    <property type="entry name" value="Retrotran_gag_2"/>
    <property type="match status" value="1"/>
</dbReference>
<proteinExistence type="predicted"/>
<gene>
    <name evidence="2" type="ORF">Tci_033590</name>
</gene>
<name>A0A6L2LMA2_TANCI</name>
<reference evidence="2" key="1">
    <citation type="journal article" date="2019" name="Sci. Rep.">
        <title>Draft genome of Tanacetum cinerariifolium, the natural source of mosquito coil.</title>
        <authorList>
            <person name="Yamashiro T."/>
            <person name="Shiraishi A."/>
            <person name="Satake H."/>
            <person name="Nakayama K."/>
        </authorList>
    </citation>
    <scope>NUCLEOTIDE SEQUENCE</scope>
</reference>
<dbReference type="EMBL" id="BKCJ010004534">
    <property type="protein sequence ID" value="GEU61612.1"/>
    <property type="molecule type" value="Genomic_DNA"/>
</dbReference>
<comment type="caution">
    <text evidence="2">The sequence shown here is derived from an EMBL/GenBank/DDBJ whole genome shotgun (WGS) entry which is preliminary data.</text>
</comment>
<feature type="region of interest" description="Disordered" evidence="1">
    <location>
        <begin position="276"/>
        <end position="299"/>
    </location>
</feature>
<accession>A0A6L2LMA2</accession>
<sequence>MHNNIMATGLRDHLPMLAPGRYAHWRSRFMRYIDTKPNDEAIKKCINRENEAIHMLLTGIRDEIYSTVDACKTAHEMWIAIERLQQGESLNIQDVKTNLFLEFGIFTSRDRESMETYFSRFYKMINEMPEWSRFMALVKQKEELDIVSYHKLFDILKQYQKEVNEIHAEKIARITNPLTFVVAAQQYPDPYYQALKLKDHMHLHQNNIHPPDLMTVTVVGARVTVGSQAEQVDWLEDTDEEVDEQELEARYSLWQEFRRSYLQTQDLMLSHWKRTTQTRAPQLPQTSRNTNPRMSTSTRVIQKTSVSRLKRKSTQLNDKVVQNNSQVKSKKTEVEDHHRIFSITNKTKSITAYNDNLKSKTLNFNAVCAICRKCMFNSNHDAHVSKFLNDMNARSEKPKVVPIRNRKPIRKANQSVATPPKKIVASDPTIQKSKSYYKILFEKTSKAHKW</sequence>
<evidence type="ECO:0008006" key="3">
    <source>
        <dbReference type="Google" id="ProtNLM"/>
    </source>
</evidence>
<feature type="compositionally biased region" description="Polar residues" evidence="1">
    <location>
        <begin position="277"/>
        <end position="299"/>
    </location>
</feature>